<evidence type="ECO:0000313" key="1">
    <source>
        <dbReference type="EMBL" id="MDU8998710.1"/>
    </source>
</evidence>
<dbReference type="RefSeq" id="WP_316735345.1">
    <property type="nucleotide sequence ID" value="NZ_JARAKF010000001.1"/>
</dbReference>
<comment type="caution">
    <text evidence="1">The sequence shown here is derived from an EMBL/GenBank/DDBJ whole genome shotgun (WGS) entry which is preliminary data.</text>
</comment>
<gene>
    <name evidence="1" type="ORF">PU648_41380</name>
</gene>
<name>A0ABU3UXQ7_9ACTN</name>
<accession>A0ABU3UXQ7</accession>
<reference evidence="1 2" key="1">
    <citation type="submission" date="2023-02" db="EMBL/GenBank/DDBJ databases">
        <authorList>
            <person name="Maleckis M."/>
        </authorList>
    </citation>
    <scope>NUCLEOTIDE SEQUENCE [LARGE SCALE GENOMIC DNA]</scope>
    <source>
        <strain evidence="1 2">P8-A2</strain>
    </source>
</reference>
<organism evidence="1 2">
    <name type="scientific">Streptomyces mirabilis</name>
    <dbReference type="NCBI Taxonomy" id="68239"/>
    <lineage>
        <taxon>Bacteria</taxon>
        <taxon>Bacillati</taxon>
        <taxon>Actinomycetota</taxon>
        <taxon>Actinomycetes</taxon>
        <taxon>Kitasatosporales</taxon>
        <taxon>Streptomycetaceae</taxon>
        <taxon>Streptomyces</taxon>
    </lineage>
</organism>
<dbReference type="EMBL" id="JARAKF010000001">
    <property type="protein sequence ID" value="MDU8998710.1"/>
    <property type="molecule type" value="Genomic_DNA"/>
</dbReference>
<keyword evidence="2" id="KW-1185">Reference proteome</keyword>
<dbReference type="Proteomes" id="UP001257627">
    <property type="component" value="Unassembled WGS sequence"/>
</dbReference>
<evidence type="ECO:0000313" key="2">
    <source>
        <dbReference type="Proteomes" id="UP001257627"/>
    </source>
</evidence>
<proteinExistence type="predicted"/>
<sequence length="240" mass="26389">MTNDVDLHPARIPSYHDGPFGQRPELLDERLFWMGHLYSWGSGGAGLFFGPGYAWADHRAYWQRLWQRADWPAFTIPLAAGHRFHVVYRTVPEEAGVDYLVNHPSWTRAELVARDDGHFMGPGLSWPDLVAAADNGLSGGTTTDPHARLLLLLPAFGDWAAPKEAVDRLAAALSTCLGMQHAESLATSMLEKQGLTGPVRWATAEDGARINDGRYSFRNPANDFALPGERLARVSAALAM</sequence>
<protein>
    <submittedName>
        <fullName evidence="1">Uncharacterized protein</fullName>
    </submittedName>
</protein>